<dbReference type="Proteomes" id="UP000192578">
    <property type="component" value="Unassembled WGS sequence"/>
</dbReference>
<feature type="region of interest" description="Disordered" evidence="6">
    <location>
        <begin position="1183"/>
        <end position="1227"/>
    </location>
</feature>
<evidence type="ECO:0000256" key="1">
    <source>
        <dbReference type="ARBA" id="ARBA00004177"/>
    </source>
</evidence>
<feature type="compositionally biased region" description="Gly residues" evidence="6">
    <location>
        <begin position="1010"/>
        <end position="1021"/>
    </location>
</feature>
<evidence type="ECO:0000259" key="8">
    <source>
        <dbReference type="PROSITE" id="PS50056"/>
    </source>
</evidence>
<dbReference type="Pfam" id="PF00102">
    <property type="entry name" value="Y_phosphatase"/>
    <property type="match status" value="1"/>
</dbReference>
<keyword evidence="4" id="KW-0967">Endosome</keyword>
<feature type="compositionally biased region" description="Low complexity" evidence="6">
    <location>
        <begin position="1085"/>
        <end position="1096"/>
    </location>
</feature>
<evidence type="ECO:0000313" key="11">
    <source>
        <dbReference type="Proteomes" id="UP000192578"/>
    </source>
</evidence>
<protein>
    <submittedName>
        <fullName evidence="10">Tyrosine-protein phosphatase non-receptor type 23</fullName>
    </submittedName>
</protein>
<dbReference type="OrthoDB" id="10266451at2759"/>
<evidence type="ECO:0000259" key="9">
    <source>
        <dbReference type="PROSITE" id="PS51180"/>
    </source>
</evidence>
<feature type="region of interest" description="Disordered" evidence="6">
    <location>
        <begin position="1010"/>
        <end position="1164"/>
    </location>
</feature>
<evidence type="ECO:0000256" key="6">
    <source>
        <dbReference type="SAM" id="MobiDB-lite"/>
    </source>
</evidence>
<evidence type="ECO:0000256" key="5">
    <source>
        <dbReference type="SAM" id="Coils"/>
    </source>
</evidence>
<dbReference type="Gene3D" id="1.20.120.560">
    <property type="entry name" value="alix/aip1 in complex with the ypdl late domain"/>
    <property type="match status" value="1"/>
</dbReference>
<feature type="coiled-coil region" evidence="5">
    <location>
        <begin position="447"/>
        <end position="501"/>
    </location>
</feature>
<feature type="domain" description="BRO1" evidence="9">
    <location>
        <begin position="8"/>
        <end position="405"/>
    </location>
</feature>
<feature type="compositionally biased region" description="Low complexity" evidence="6">
    <location>
        <begin position="914"/>
        <end position="929"/>
    </location>
</feature>
<feature type="region of interest" description="Disordered" evidence="6">
    <location>
        <begin position="697"/>
        <end position="766"/>
    </location>
</feature>
<accession>A0A1W0WIV2</accession>
<evidence type="ECO:0000259" key="7">
    <source>
        <dbReference type="PROSITE" id="PS50055"/>
    </source>
</evidence>
<evidence type="ECO:0000256" key="3">
    <source>
        <dbReference type="ARBA" id="ARBA00022490"/>
    </source>
</evidence>
<dbReference type="Gene3D" id="1.25.40.280">
    <property type="entry name" value="alix/aip1 like domains"/>
    <property type="match status" value="1"/>
</dbReference>
<dbReference type="GO" id="GO:0005768">
    <property type="term" value="C:endosome"/>
    <property type="evidence" value="ECO:0007669"/>
    <property type="project" value="UniProtKB-SubCell"/>
</dbReference>
<feature type="region of interest" description="Disordered" evidence="6">
    <location>
        <begin position="803"/>
        <end position="985"/>
    </location>
</feature>
<feature type="compositionally biased region" description="Low complexity" evidence="6">
    <location>
        <begin position="803"/>
        <end position="826"/>
    </location>
</feature>
<dbReference type="InterPro" id="IPR038499">
    <property type="entry name" value="BRO1_sf"/>
</dbReference>
<feature type="compositionally biased region" description="Low complexity" evidence="6">
    <location>
        <begin position="1045"/>
        <end position="1063"/>
    </location>
</feature>
<organism evidence="10 11">
    <name type="scientific">Hypsibius exemplaris</name>
    <name type="common">Freshwater tardigrade</name>
    <dbReference type="NCBI Taxonomy" id="2072580"/>
    <lineage>
        <taxon>Eukaryota</taxon>
        <taxon>Metazoa</taxon>
        <taxon>Ecdysozoa</taxon>
        <taxon>Tardigrada</taxon>
        <taxon>Eutardigrada</taxon>
        <taxon>Parachela</taxon>
        <taxon>Hypsibioidea</taxon>
        <taxon>Hypsibiidae</taxon>
        <taxon>Hypsibius</taxon>
    </lineage>
</organism>
<comment type="subcellular location">
    <subcellularLocation>
        <location evidence="2">Cytoplasm</location>
    </subcellularLocation>
    <subcellularLocation>
        <location evidence="1">Endosome</location>
    </subcellularLocation>
</comment>
<feature type="domain" description="Tyrosine specific protein phosphatases" evidence="8">
    <location>
        <begin position="1593"/>
        <end position="1668"/>
    </location>
</feature>
<dbReference type="Pfam" id="PF13949">
    <property type="entry name" value="ALIX_LYPXL_bnd"/>
    <property type="match status" value="1"/>
</dbReference>
<dbReference type="InterPro" id="IPR025304">
    <property type="entry name" value="ALIX_V_dom"/>
</dbReference>
<dbReference type="GO" id="GO:0043328">
    <property type="term" value="P:protein transport to vacuole involved in ubiquitin-dependent protein catabolic process via the multivesicular body sorting pathway"/>
    <property type="evidence" value="ECO:0007669"/>
    <property type="project" value="TreeGrafter"/>
</dbReference>
<sequence>MEAAPRLPMVSLEPKESRNTPDFGTVFRNYLKLHYGEPNTSYDKEIAELDNRRNSAVHAQKDATGLESLKRYFFELKMLYPRFPMNEGEQASVEFAWRDNFTTKDLKSKDPKFEEANILYNIGAMHSILGTMDPRKDSDSMKACCQHFQCAAGAFERIRTDYPQMPSFDQSYDVLSFYITLMLAQAHECILEKSLLDNRKSIIIAKVSAQVVDYYNVLLRALDNEATLRMPGMEGFKDFIPRQLLELKVSYYQAMVHYHMGCQSQEANKSGETIGYLKAALLELDVCRKIVKHTGDDECAIAEAFVRDIVQQRLTAVEKDNNFIYHEKVIDAKSHPAVKGTPIGKPIRFNEFEYLQPSSGGPEAKEIFQRLLPMSAYERLSLYSDKKDALMRETAATVQWKDGLLLSVISALRLEQLTPPTDFNTIPQSLLNNMAAIRSQGDITRRIDRESESLNEMTDELKKLIVEAETTLDVLKNARLEKNQASELEKLRKELTQYSAAFTVAVTSTDDLLRLIDPLKEELALLGGSVESIRNKLPSLDHLLKNENISTDLAEMKKVQSGIEKMKAQRQSILADLKAQLDGDDITKRILIPKADQLDTFLGEELKKHDERLGYLKQNMEAQDELLSRLTAVVDRLADFRAGLLTIRHQREEILRMHDDSFSSYENFNTKITEGLEFYRSLKDNVNKTKAKIEELLKQTPLGQPKPKLVQPPAPPSGEDLPHRSSLPPQGGPRLGDYIGQPKYPPGAQSSFPANVSATPVPLKSGRPTLKDYLDAKKSSQTTASDALSSGFAHQLSLQPDQQFSYQQQPQPQLAVQPQHPVQPQQLTRQPEWSPTYPPDMQYSNNAHSQYYGEHPPYQYPTPPSHTRQYQPTPLPVVNVPALRPPTVRQPPPPPATTPALFAGSLAGTSGSYQQQQQQQQPHLQPPNQAAYSTAASFHHPTASYDPAQPPQLSGGGAGYSQTGPLSGGQTPGHSTGGQTSFAGGQTVSGVIQTSFGGVQTPFTGIQAYSGGGQTHFGGGQTPSTGGQTYSAGGQTYSGGGQTHSGGSQTHSTGGQTYSAGGQTHSGGGQTHFADGQTHSGGGQSYSTGGQTHSTGNQTHSASGQAVFGGAQTSIPGTQAPFAGSQTQLPSGPAYQGNYQSQPGSTPTAQWPNSHPAAAASQYTGSTSGQYAQYAQQTPAYAPGNVAQSYPSGQQWSQNQPPLNPTTGQAQSGPTGGSSYPGSAAPWTSAASASTIAGAHTFSPTSPLQSNQLSAFQPTVLPVSQSAQFQRQYSATSDSSSSTVASGPFQTVMPSILTPTRPVIERVSSTIDQAFDTNPSTPVMTPRRLSLSSLRSTDEMLSTSPGASAEDDGILQPQVLTIEEIKRLKMQQDSGPQKDFFEDGEYLSEFQRQFGAFETSTAALLSNQEELKTLWKELQDQQARDAAKYRMGVARCSPQKNRDARIMPYDSSRVILQQAKDDYINASYVEGISGLTASRMIVTQTPLASTSSDFWTMIMEQGVEVIAAIMTDFEVNESRYWPVSREAPLTFGPITVSLRVAQSNMYPSTVEEHWSTGLLHVSHSLTKVTKSIVHLRFRGWPSNDVPGKPFELASFVKEVANYQRKQRFPAKPAAIHCQFGTGPSGVVCAALCFISNIEAGAGVPDLREVIAKLRNGRKYMIDSMSELRFLIEVCLTHGRRILHQRGLLPSYVEATAANRPQASLPPSGSKTQSGLAVPDVLSDIRLELQRRNVSPSPPGTPEQVHRTPNRSNEKPPTASQTAVNKTEPTTFMANLPQTFASLTTGTFNLDLETDAQDKKKSRITKESFSNLSAPDGSEKSWTAPKHSIPLVGWYRTVQNG</sequence>
<dbReference type="PANTHER" id="PTHR23030">
    <property type="entry name" value="PCD6 INTERACTING PROTEIN-RELATED"/>
    <property type="match status" value="1"/>
</dbReference>
<dbReference type="PROSITE" id="PS50055">
    <property type="entry name" value="TYR_PHOSPHATASE_PTP"/>
    <property type="match status" value="1"/>
</dbReference>
<keyword evidence="3" id="KW-0963">Cytoplasm</keyword>
<feature type="compositionally biased region" description="Polar residues" evidence="6">
    <location>
        <begin position="972"/>
        <end position="985"/>
    </location>
</feature>
<dbReference type="InterPro" id="IPR029021">
    <property type="entry name" value="Prot-tyrosine_phosphatase-like"/>
</dbReference>
<dbReference type="InterPro" id="IPR004328">
    <property type="entry name" value="BRO1_dom"/>
</dbReference>
<dbReference type="InterPro" id="IPR000387">
    <property type="entry name" value="Tyr_Pase_dom"/>
</dbReference>
<feature type="compositionally biased region" description="Polar residues" evidence="6">
    <location>
        <begin position="748"/>
        <end position="758"/>
    </location>
</feature>
<dbReference type="SMART" id="SM01041">
    <property type="entry name" value="BRO1"/>
    <property type="match status" value="1"/>
</dbReference>
<dbReference type="GO" id="GO:0004725">
    <property type="term" value="F:protein tyrosine phosphatase activity"/>
    <property type="evidence" value="ECO:0007669"/>
    <property type="project" value="InterPro"/>
</dbReference>
<comment type="caution">
    <text evidence="10">The sequence shown here is derived from an EMBL/GenBank/DDBJ whole genome shotgun (WGS) entry which is preliminary data.</text>
</comment>
<feature type="compositionally biased region" description="Low complexity" evidence="6">
    <location>
        <begin position="1217"/>
        <end position="1227"/>
    </location>
</feature>
<evidence type="ECO:0000256" key="4">
    <source>
        <dbReference type="ARBA" id="ARBA00022753"/>
    </source>
</evidence>
<dbReference type="InterPro" id="IPR000242">
    <property type="entry name" value="PTP_cat"/>
</dbReference>
<dbReference type="PROSITE" id="PS50056">
    <property type="entry name" value="TYR_PHOSPHATASE_2"/>
    <property type="match status" value="1"/>
</dbReference>
<feature type="domain" description="Tyrosine-protein phosphatase" evidence="7">
    <location>
        <begin position="1411"/>
        <end position="1677"/>
    </location>
</feature>
<feature type="compositionally biased region" description="Polar residues" evidence="6">
    <location>
        <begin position="1137"/>
        <end position="1153"/>
    </location>
</feature>
<keyword evidence="11" id="KW-1185">Reference proteome</keyword>
<feature type="region of interest" description="Disordered" evidence="6">
    <location>
        <begin position="1730"/>
        <end position="1763"/>
    </location>
</feature>
<dbReference type="PRINTS" id="PR00700">
    <property type="entry name" value="PRTYPHPHTASE"/>
</dbReference>
<dbReference type="SMART" id="SM00194">
    <property type="entry name" value="PTPc"/>
    <property type="match status" value="1"/>
</dbReference>
<reference evidence="11" key="1">
    <citation type="submission" date="2017-01" db="EMBL/GenBank/DDBJ databases">
        <title>Comparative genomics of anhydrobiosis in the tardigrade Hypsibius dujardini.</title>
        <authorList>
            <person name="Yoshida Y."/>
            <person name="Koutsovoulos G."/>
            <person name="Laetsch D."/>
            <person name="Stevens L."/>
            <person name="Kumar S."/>
            <person name="Horikawa D."/>
            <person name="Ishino K."/>
            <person name="Komine S."/>
            <person name="Tomita M."/>
            <person name="Blaxter M."/>
            <person name="Arakawa K."/>
        </authorList>
    </citation>
    <scope>NUCLEOTIDE SEQUENCE [LARGE SCALE GENOMIC DNA]</scope>
    <source>
        <strain evidence="11">Z151</strain>
    </source>
</reference>
<gene>
    <name evidence="10" type="ORF">BV898_10640</name>
</gene>
<name>A0A1W0WIV2_HYPEX</name>
<dbReference type="Gene3D" id="1.20.140.50">
    <property type="entry name" value="alix/aip1 like domains"/>
    <property type="match status" value="1"/>
</dbReference>
<dbReference type="Gene3D" id="3.90.190.10">
    <property type="entry name" value="Protein tyrosine phosphatase superfamily"/>
    <property type="match status" value="1"/>
</dbReference>
<dbReference type="PROSITE" id="PS51180">
    <property type="entry name" value="BRO1"/>
    <property type="match status" value="1"/>
</dbReference>
<feature type="compositionally biased region" description="Pro residues" evidence="6">
    <location>
        <begin position="888"/>
        <end position="897"/>
    </location>
</feature>
<evidence type="ECO:0000256" key="2">
    <source>
        <dbReference type="ARBA" id="ARBA00004496"/>
    </source>
</evidence>
<evidence type="ECO:0000313" key="10">
    <source>
        <dbReference type="EMBL" id="OQV15126.1"/>
    </source>
</evidence>
<dbReference type="EMBL" id="MTYJ01000093">
    <property type="protein sequence ID" value="OQV15126.1"/>
    <property type="molecule type" value="Genomic_DNA"/>
</dbReference>
<dbReference type="PANTHER" id="PTHR23030:SF30">
    <property type="entry name" value="TYROSINE-PROTEIN PHOSPHATASE NON-RECEPTOR TYPE 23"/>
    <property type="match status" value="1"/>
</dbReference>
<dbReference type="SUPFAM" id="SSF52799">
    <property type="entry name" value="(Phosphotyrosine protein) phosphatases II"/>
    <property type="match status" value="1"/>
</dbReference>
<feature type="region of interest" description="Disordered" evidence="6">
    <location>
        <begin position="1795"/>
        <end position="1824"/>
    </location>
</feature>
<dbReference type="Pfam" id="PF03097">
    <property type="entry name" value="BRO1"/>
    <property type="match status" value="1"/>
</dbReference>
<feature type="compositionally biased region" description="Polar residues" evidence="6">
    <location>
        <begin position="1186"/>
        <end position="1211"/>
    </location>
</feature>
<dbReference type="SMART" id="SM00404">
    <property type="entry name" value="PTPc_motif"/>
    <property type="match status" value="1"/>
</dbReference>
<feature type="compositionally biased region" description="Low complexity" evidence="6">
    <location>
        <begin position="1022"/>
        <end position="1035"/>
    </location>
</feature>
<proteinExistence type="predicted"/>
<dbReference type="InterPro" id="IPR003595">
    <property type="entry name" value="Tyr_Pase_cat"/>
</dbReference>
<keyword evidence="5" id="KW-0175">Coiled coil</keyword>